<proteinExistence type="predicted"/>
<evidence type="ECO:0000256" key="3">
    <source>
        <dbReference type="ARBA" id="ARBA00023163"/>
    </source>
</evidence>
<sequence length="72" mass="8101">MTTLRERKREQLTATIADVAIKLFLEHGFDAVSTAAVASAAEVSKPTLFKYFPTKEDLVLHRFADHQDEPAR</sequence>
<evidence type="ECO:0000259" key="5">
    <source>
        <dbReference type="PROSITE" id="PS50977"/>
    </source>
</evidence>
<organism evidence="6 7">
    <name type="scientific">Kibdelosporangium lantanae</name>
    <dbReference type="NCBI Taxonomy" id="1497396"/>
    <lineage>
        <taxon>Bacteria</taxon>
        <taxon>Bacillati</taxon>
        <taxon>Actinomycetota</taxon>
        <taxon>Actinomycetes</taxon>
        <taxon>Pseudonocardiales</taxon>
        <taxon>Pseudonocardiaceae</taxon>
        <taxon>Kibdelosporangium</taxon>
    </lineage>
</organism>
<feature type="domain" description="HTH tetR-type" evidence="5">
    <location>
        <begin position="10"/>
        <end position="70"/>
    </location>
</feature>
<dbReference type="Proteomes" id="UP001597045">
    <property type="component" value="Unassembled WGS sequence"/>
</dbReference>
<evidence type="ECO:0000256" key="2">
    <source>
        <dbReference type="ARBA" id="ARBA00023125"/>
    </source>
</evidence>
<dbReference type="PRINTS" id="PR00455">
    <property type="entry name" value="HTHTETR"/>
</dbReference>
<dbReference type="InterPro" id="IPR050109">
    <property type="entry name" value="HTH-type_TetR-like_transc_reg"/>
</dbReference>
<feature type="non-terminal residue" evidence="6">
    <location>
        <position position="72"/>
    </location>
</feature>
<reference evidence="7" key="1">
    <citation type="journal article" date="2019" name="Int. J. Syst. Evol. Microbiol.">
        <title>The Global Catalogue of Microorganisms (GCM) 10K type strain sequencing project: providing services to taxonomists for standard genome sequencing and annotation.</title>
        <authorList>
            <consortium name="The Broad Institute Genomics Platform"/>
            <consortium name="The Broad Institute Genome Sequencing Center for Infectious Disease"/>
            <person name="Wu L."/>
            <person name="Ma J."/>
        </authorList>
    </citation>
    <scope>NUCLEOTIDE SEQUENCE [LARGE SCALE GENOMIC DNA]</scope>
    <source>
        <strain evidence="7">JCM 31486</strain>
    </source>
</reference>
<dbReference type="InterPro" id="IPR001647">
    <property type="entry name" value="HTH_TetR"/>
</dbReference>
<dbReference type="Gene3D" id="1.10.357.10">
    <property type="entry name" value="Tetracycline Repressor, domain 2"/>
    <property type="match status" value="1"/>
</dbReference>
<keyword evidence="1" id="KW-0805">Transcription regulation</keyword>
<dbReference type="PROSITE" id="PS50977">
    <property type="entry name" value="HTH_TETR_2"/>
    <property type="match status" value="1"/>
</dbReference>
<dbReference type="SUPFAM" id="SSF46689">
    <property type="entry name" value="Homeodomain-like"/>
    <property type="match status" value="1"/>
</dbReference>
<dbReference type="InterPro" id="IPR023772">
    <property type="entry name" value="DNA-bd_HTH_TetR-type_CS"/>
</dbReference>
<evidence type="ECO:0000256" key="1">
    <source>
        <dbReference type="ARBA" id="ARBA00023015"/>
    </source>
</evidence>
<evidence type="ECO:0000313" key="7">
    <source>
        <dbReference type="Proteomes" id="UP001597045"/>
    </source>
</evidence>
<protein>
    <submittedName>
        <fullName evidence="6">TetR family transcriptional regulator</fullName>
    </submittedName>
</protein>
<comment type="caution">
    <text evidence="6">The sequence shown here is derived from an EMBL/GenBank/DDBJ whole genome shotgun (WGS) entry which is preliminary data.</text>
</comment>
<keyword evidence="7" id="KW-1185">Reference proteome</keyword>
<evidence type="ECO:0000256" key="4">
    <source>
        <dbReference type="PROSITE-ProRule" id="PRU00335"/>
    </source>
</evidence>
<dbReference type="PANTHER" id="PTHR30055:SF234">
    <property type="entry name" value="HTH-TYPE TRANSCRIPTIONAL REGULATOR BETI"/>
    <property type="match status" value="1"/>
</dbReference>
<gene>
    <name evidence="6" type="ORF">ACFQ1S_36725</name>
</gene>
<feature type="DNA-binding region" description="H-T-H motif" evidence="4">
    <location>
        <begin position="33"/>
        <end position="52"/>
    </location>
</feature>
<evidence type="ECO:0000313" key="6">
    <source>
        <dbReference type="EMBL" id="MFD1050681.1"/>
    </source>
</evidence>
<dbReference type="EMBL" id="JBHTIS010003019">
    <property type="protein sequence ID" value="MFD1050681.1"/>
    <property type="molecule type" value="Genomic_DNA"/>
</dbReference>
<dbReference type="Pfam" id="PF00440">
    <property type="entry name" value="TetR_N"/>
    <property type="match status" value="1"/>
</dbReference>
<keyword evidence="2 4" id="KW-0238">DNA-binding</keyword>
<keyword evidence="3" id="KW-0804">Transcription</keyword>
<dbReference type="InterPro" id="IPR009057">
    <property type="entry name" value="Homeodomain-like_sf"/>
</dbReference>
<dbReference type="PROSITE" id="PS01081">
    <property type="entry name" value="HTH_TETR_1"/>
    <property type="match status" value="1"/>
</dbReference>
<dbReference type="PANTHER" id="PTHR30055">
    <property type="entry name" value="HTH-TYPE TRANSCRIPTIONAL REGULATOR RUTR"/>
    <property type="match status" value="1"/>
</dbReference>
<accession>A0ABW3MJV2</accession>
<name>A0ABW3MJV2_9PSEU</name>